<dbReference type="InterPro" id="IPR021398">
    <property type="entry name" value="DUF3037"/>
</dbReference>
<evidence type="ECO:0000313" key="1">
    <source>
        <dbReference type="EMBL" id="SDL98340.1"/>
    </source>
</evidence>
<evidence type="ECO:0008006" key="3">
    <source>
        <dbReference type="Google" id="ProtNLM"/>
    </source>
</evidence>
<dbReference type="Proteomes" id="UP000198680">
    <property type="component" value="Unassembled WGS sequence"/>
</dbReference>
<reference evidence="2" key="1">
    <citation type="submission" date="2016-10" db="EMBL/GenBank/DDBJ databases">
        <authorList>
            <person name="Varghese N."/>
            <person name="Submissions S."/>
        </authorList>
    </citation>
    <scope>NUCLEOTIDE SEQUENCE [LARGE SCALE GENOMIC DNA]</scope>
    <source>
        <strain evidence="2">DSM 45419</strain>
    </source>
</reference>
<proteinExistence type="predicted"/>
<dbReference type="STRING" id="1137991.SAMN05660642_01232"/>
<sequence>MSRETFEYAVLRVVPRVERGESLNAGVLVYCRQRDYLGSRVHLDTDRLRALDPTADPDAIGRALQAAADVCAADPASGAAGREALGSRFRWLTAPRSTVVQAGPVHTGLTEDPDAEADRLLQLLVLPVTGS</sequence>
<accession>A0A1G9PHT3</accession>
<evidence type="ECO:0000313" key="2">
    <source>
        <dbReference type="Proteomes" id="UP000198680"/>
    </source>
</evidence>
<dbReference type="RefSeq" id="WP_091215240.1">
    <property type="nucleotide sequence ID" value="NZ_FNHE01000003.1"/>
</dbReference>
<name>A0A1G9PHT3_9ACTN</name>
<gene>
    <name evidence="1" type="ORF">SAMN05660642_01232</name>
</gene>
<dbReference type="Pfam" id="PF11236">
    <property type="entry name" value="DUF3037"/>
    <property type="match status" value="1"/>
</dbReference>
<keyword evidence="2" id="KW-1185">Reference proteome</keyword>
<dbReference type="AlphaFoldDB" id="A0A1G9PHT3"/>
<dbReference type="EMBL" id="FNHE01000003">
    <property type="protein sequence ID" value="SDL98340.1"/>
    <property type="molecule type" value="Genomic_DNA"/>
</dbReference>
<organism evidence="1 2">
    <name type="scientific">Geodermatophilus siccatus</name>
    <dbReference type="NCBI Taxonomy" id="1137991"/>
    <lineage>
        <taxon>Bacteria</taxon>
        <taxon>Bacillati</taxon>
        <taxon>Actinomycetota</taxon>
        <taxon>Actinomycetes</taxon>
        <taxon>Geodermatophilales</taxon>
        <taxon>Geodermatophilaceae</taxon>
        <taxon>Geodermatophilus</taxon>
    </lineage>
</organism>
<dbReference type="OrthoDB" id="9803207at2"/>
<protein>
    <recommendedName>
        <fullName evidence="3">DUF3037 domain-containing protein</fullName>
    </recommendedName>
</protein>